<dbReference type="Proteomes" id="UP000675781">
    <property type="component" value="Unassembled WGS sequence"/>
</dbReference>
<dbReference type="RefSeq" id="WP_212533987.1">
    <property type="nucleotide sequence ID" value="NZ_JAGSOG010000488.1"/>
</dbReference>
<dbReference type="Gene3D" id="3.20.20.80">
    <property type="entry name" value="Glycosidases"/>
    <property type="match status" value="1"/>
</dbReference>
<reference evidence="3" key="1">
    <citation type="submission" date="2021-04" db="EMBL/GenBank/DDBJ databases">
        <title>Genome based classification of Actinospica acidithermotolerans sp. nov., an actinobacterium isolated from an Indonesian hot spring.</title>
        <authorList>
            <person name="Kusuma A.B."/>
            <person name="Putra K.E."/>
            <person name="Nafisah S."/>
            <person name="Loh J."/>
            <person name="Nouioui I."/>
            <person name="Goodfellow M."/>
        </authorList>
    </citation>
    <scope>NUCLEOTIDE SEQUENCE</scope>
    <source>
        <strain evidence="3">CSCA 57</strain>
    </source>
</reference>
<feature type="chain" id="PRO_5038864938" evidence="1">
    <location>
        <begin position="24"/>
        <end position="727"/>
    </location>
</feature>
<gene>
    <name evidence="3" type="ORF">KDL01_40265</name>
</gene>
<dbReference type="SMART" id="SM00458">
    <property type="entry name" value="RICIN"/>
    <property type="match status" value="2"/>
</dbReference>
<dbReference type="Gene3D" id="2.80.10.50">
    <property type="match status" value="2"/>
</dbReference>
<accession>A0A941F0S2</accession>
<dbReference type="Pfam" id="PF14200">
    <property type="entry name" value="RicinB_lectin_2"/>
    <property type="match status" value="3"/>
</dbReference>
<organism evidence="3 4">
    <name type="scientific">Actinospica durhamensis</name>
    <dbReference type="NCBI Taxonomy" id="1508375"/>
    <lineage>
        <taxon>Bacteria</taxon>
        <taxon>Bacillati</taxon>
        <taxon>Actinomycetota</taxon>
        <taxon>Actinomycetes</taxon>
        <taxon>Catenulisporales</taxon>
        <taxon>Actinospicaceae</taxon>
        <taxon>Actinospica</taxon>
    </lineage>
</organism>
<dbReference type="SUPFAM" id="SSF51445">
    <property type="entry name" value="(Trans)glycosidases"/>
    <property type="match status" value="1"/>
</dbReference>
<name>A0A941F0S2_9ACTN</name>
<evidence type="ECO:0000259" key="2">
    <source>
        <dbReference type="SMART" id="SM00458"/>
    </source>
</evidence>
<keyword evidence="1" id="KW-0732">Signal</keyword>
<feature type="signal peptide" evidence="1">
    <location>
        <begin position="1"/>
        <end position="23"/>
    </location>
</feature>
<dbReference type="CDD" id="cd00161">
    <property type="entry name" value="beta-trefoil_Ricin-like"/>
    <property type="match status" value="1"/>
</dbReference>
<feature type="domain" description="Ricin B lectin" evidence="2">
    <location>
        <begin position="588"/>
        <end position="725"/>
    </location>
</feature>
<evidence type="ECO:0000313" key="4">
    <source>
        <dbReference type="Proteomes" id="UP000675781"/>
    </source>
</evidence>
<dbReference type="SUPFAM" id="SSF50370">
    <property type="entry name" value="Ricin B-like lectins"/>
    <property type="match status" value="2"/>
</dbReference>
<evidence type="ECO:0000313" key="3">
    <source>
        <dbReference type="EMBL" id="MBR7839559.1"/>
    </source>
</evidence>
<comment type="caution">
    <text evidence="3">The sequence shown here is derived from an EMBL/GenBank/DDBJ whole genome shotgun (WGS) entry which is preliminary data.</text>
</comment>
<dbReference type="InterPro" id="IPR035992">
    <property type="entry name" value="Ricin_B-like_lectins"/>
</dbReference>
<feature type="domain" description="Ricin B lectin" evidence="2">
    <location>
        <begin position="444"/>
        <end position="580"/>
    </location>
</feature>
<proteinExistence type="predicted"/>
<sequence>MMRIPKATAPGIALLLAAGTIVAAQTPQASAAAASNTLVVNANTALRAVTHVASGALYGLSGNGTPAERYVDPLHPSSFVQMAPGGSQLPNGESAPAGDALVVAPEAAQAGAKVIVRMPDWYPNFPYKWVSWSNWLSAIDSQVAAVKASGDSNIQSMEIWNEPDWTWDTTDAGSFDAGWVESFNEIRKDDSTIPIDGPSYSAWNESWMSSFLTYAKANNALPQYLSWHELSGQSNIAADVAACQALEASLGISPIPIVIEEYGETGEVGVPGSLVGYIAKFERAGVTEADLAFWNQYGTMGDTLVSTGGLPNAAWWLYKWYGDMSGEMVNTVPPAQTGIDGAASVNSAGNQVSVIFGGGSGSSAVTVNGLSSLSAFSGGSAHVVLQYVRSQGRTTAVSVPETISVGDYTISGGSITVPVNGMNAANGYHLVITPTGSTSSTLDGTYQLENVNSSLMLGVSGASTSSGAAALQWTNNGTRDHLWDLVGDGNGAYKIVNENSGLVLGVAGASTSSGAAVEQLTDDGDTGELWDVNSAGSGEYKIVNEKSGLVLGITSSSTASGATALQWTDNGTADHLWKLVSASDVTTGTEYTITNVNSGLNLDTQNAGTAAGTLVDQATVTGANDQQWEFVSAGNGEYKIVNVASGLDLGISNASTTAGAGALIWTDSGTADHLWQIMPNGNGSYLIANANSGLLLGVTNASTASGALALQWSDNGTADHLWRLNQG</sequence>
<dbReference type="PROSITE" id="PS50231">
    <property type="entry name" value="RICIN_B_LECTIN"/>
    <property type="match status" value="2"/>
</dbReference>
<dbReference type="EMBL" id="JAGSOG010000488">
    <property type="protein sequence ID" value="MBR7839559.1"/>
    <property type="molecule type" value="Genomic_DNA"/>
</dbReference>
<dbReference type="AlphaFoldDB" id="A0A941F0S2"/>
<evidence type="ECO:0000256" key="1">
    <source>
        <dbReference type="SAM" id="SignalP"/>
    </source>
</evidence>
<dbReference type="InterPro" id="IPR000772">
    <property type="entry name" value="Ricin_B_lectin"/>
</dbReference>
<dbReference type="InterPro" id="IPR017853">
    <property type="entry name" value="GH"/>
</dbReference>
<protein>
    <submittedName>
        <fullName evidence="3">RICIN domain-containing protein</fullName>
    </submittedName>
</protein>
<keyword evidence="4" id="KW-1185">Reference proteome</keyword>